<evidence type="ECO:0000313" key="4">
    <source>
        <dbReference type="Proteomes" id="UP001149090"/>
    </source>
</evidence>
<dbReference type="OrthoDB" id="6235964at2759"/>
<dbReference type="InterPro" id="IPR029071">
    <property type="entry name" value="Ubiquitin-like_domsf"/>
</dbReference>
<proteinExistence type="predicted"/>
<feature type="domain" description="Ras-associating" evidence="2">
    <location>
        <begin position="116"/>
        <end position="203"/>
    </location>
</feature>
<feature type="domain" description="Ras-associating" evidence="2">
    <location>
        <begin position="12"/>
        <end position="103"/>
    </location>
</feature>
<sequence length="373" mass="44041">MDQMHQEHEKTFFGVLKIFFEDKSFKTLRFNQEHTISDACEFVKKRLLQQNLASKKDIQNYVMVEKIGSQESILNPNLKIWFVKSRWKGDNSDNFYHLLYKSKLNIEESKMLKTGSKTLVRVCAEDGSFKTIFVDETMTCGECVEMICKKSRIDPSNNWKYKMFEKLPTSIRVFRDSERVMRIVNFWELNSIPAEFLFKQFDSEKDSIKLFQFPENQETKNNKNISKNDQESINESKEVSQEKQNTKKNDSRNRGSSLYIGGAAEVFDNSLHNWVNCYLTLSSQNIYFSRDVDGTQIQDRFSLYGAKITAFNEDIFFNSKNKELINSTKFMDIFKKREKIICLTLGDSKEWFFSFNSTQDFNNWFDNLSFKLN</sequence>
<comment type="caution">
    <text evidence="3">The sequence shown here is derived from an EMBL/GenBank/DDBJ whole genome shotgun (WGS) entry which is preliminary data.</text>
</comment>
<name>A0A9Q0LWD0_ANAIG</name>
<protein>
    <recommendedName>
        <fullName evidence="2">Ras-associating domain-containing protein</fullName>
    </recommendedName>
</protein>
<dbReference type="SUPFAM" id="SSF50729">
    <property type="entry name" value="PH domain-like"/>
    <property type="match status" value="1"/>
</dbReference>
<reference evidence="3" key="1">
    <citation type="submission" date="2022-10" db="EMBL/GenBank/DDBJ databases">
        <title>Novel sulphate-reducing endosymbionts in the free-living metamonad Anaeramoeba.</title>
        <authorList>
            <person name="Jerlstrom-Hultqvist J."/>
            <person name="Cepicka I."/>
            <person name="Gallot-Lavallee L."/>
            <person name="Salas-Leiva D."/>
            <person name="Curtis B.A."/>
            <person name="Zahonova K."/>
            <person name="Pipaliya S."/>
            <person name="Dacks J."/>
            <person name="Roger A.J."/>
        </authorList>
    </citation>
    <scope>NUCLEOTIDE SEQUENCE</scope>
    <source>
        <strain evidence="3">BMAN</strain>
    </source>
</reference>
<dbReference type="Proteomes" id="UP001149090">
    <property type="component" value="Unassembled WGS sequence"/>
</dbReference>
<accession>A0A9Q0LWD0</accession>
<keyword evidence="4" id="KW-1185">Reference proteome</keyword>
<dbReference type="SUPFAM" id="SSF54236">
    <property type="entry name" value="Ubiquitin-like"/>
    <property type="match status" value="2"/>
</dbReference>
<evidence type="ECO:0000259" key="2">
    <source>
        <dbReference type="SMART" id="SM00314"/>
    </source>
</evidence>
<dbReference type="Gene3D" id="3.10.20.90">
    <property type="entry name" value="Phosphatidylinositol 3-kinase Catalytic Subunit, Chain A, domain 1"/>
    <property type="match status" value="1"/>
</dbReference>
<feature type="compositionally biased region" description="Basic and acidic residues" evidence="1">
    <location>
        <begin position="219"/>
        <end position="253"/>
    </location>
</feature>
<dbReference type="AlphaFoldDB" id="A0A9Q0LWD0"/>
<dbReference type="GO" id="GO:0007165">
    <property type="term" value="P:signal transduction"/>
    <property type="evidence" value="ECO:0007669"/>
    <property type="project" value="InterPro"/>
</dbReference>
<organism evidence="3 4">
    <name type="scientific">Anaeramoeba ignava</name>
    <name type="common">Anaerobic marine amoeba</name>
    <dbReference type="NCBI Taxonomy" id="1746090"/>
    <lineage>
        <taxon>Eukaryota</taxon>
        <taxon>Metamonada</taxon>
        <taxon>Anaeramoebidae</taxon>
        <taxon>Anaeramoeba</taxon>
    </lineage>
</organism>
<dbReference type="InterPro" id="IPR000159">
    <property type="entry name" value="RA_dom"/>
</dbReference>
<evidence type="ECO:0000313" key="3">
    <source>
        <dbReference type="EMBL" id="KAJ5080283.1"/>
    </source>
</evidence>
<dbReference type="Pfam" id="PF21989">
    <property type="entry name" value="RA_2"/>
    <property type="match status" value="1"/>
</dbReference>
<gene>
    <name evidence="3" type="ORF">M0811_03768</name>
</gene>
<feature type="region of interest" description="Disordered" evidence="1">
    <location>
        <begin position="219"/>
        <end position="254"/>
    </location>
</feature>
<dbReference type="EMBL" id="JAPDFW010000011">
    <property type="protein sequence ID" value="KAJ5080283.1"/>
    <property type="molecule type" value="Genomic_DNA"/>
</dbReference>
<evidence type="ECO:0000256" key="1">
    <source>
        <dbReference type="SAM" id="MobiDB-lite"/>
    </source>
</evidence>
<dbReference type="SMART" id="SM00314">
    <property type="entry name" value="RA"/>
    <property type="match status" value="2"/>
</dbReference>
<dbReference type="Gene3D" id="2.30.29.30">
    <property type="entry name" value="Pleckstrin-homology domain (PH domain)/Phosphotyrosine-binding domain (PTB)"/>
    <property type="match status" value="1"/>
</dbReference>
<dbReference type="InterPro" id="IPR011993">
    <property type="entry name" value="PH-like_dom_sf"/>
</dbReference>